<dbReference type="EMBL" id="JAWWNJ010000019">
    <property type="protein sequence ID" value="KAK7036065.1"/>
    <property type="molecule type" value="Genomic_DNA"/>
</dbReference>
<dbReference type="Pfam" id="PF08699">
    <property type="entry name" value="ArgoL1"/>
    <property type="match status" value="1"/>
</dbReference>
<dbReference type="Gene3D" id="2.170.260.10">
    <property type="entry name" value="paz domain"/>
    <property type="match status" value="1"/>
</dbReference>
<dbReference type="PANTHER" id="PTHR22891">
    <property type="entry name" value="EUKARYOTIC TRANSLATION INITIATION FACTOR 2C"/>
    <property type="match status" value="1"/>
</dbReference>
<organism evidence="4 5">
    <name type="scientific">Favolaschia claudopus</name>
    <dbReference type="NCBI Taxonomy" id="2862362"/>
    <lineage>
        <taxon>Eukaryota</taxon>
        <taxon>Fungi</taxon>
        <taxon>Dikarya</taxon>
        <taxon>Basidiomycota</taxon>
        <taxon>Agaricomycotina</taxon>
        <taxon>Agaricomycetes</taxon>
        <taxon>Agaricomycetidae</taxon>
        <taxon>Agaricales</taxon>
        <taxon>Marasmiineae</taxon>
        <taxon>Mycenaceae</taxon>
        <taxon>Favolaschia</taxon>
    </lineage>
</organism>
<dbReference type="SMART" id="SM00950">
    <property type="entry name" value="Piwi"/>
    <property type="match status" value="1"/>
</dbReference>
<name>A0AAW0CBR7_9AGAR</name>
<dbReference type="InterPro" id="IPR036085">
    <property type="entry name" value="PAZ_dom_sf"/>
</dbReference>
<dbReference type="AlphaFoldDB" id="A0AAW0CBR7"/>
<dbReference type="InterPro" id="IPR032474">
    <property type="entry name" value="Argonaute_N"/>
</dbReference>
<dbReference type="SMART" id="SM01163">
    <property type="entry name" value="DUF1785"/>
    <property type="match status" value="1"/>
</dbReference>
<dbReference type="CDD" id="cd02846">
    <property type="entry name" value="PAZ_argonaute_like"/>
    <property type="match status" value="1"/>
</dbReference>
<dbReference type="InterPro" id="IPR036397">
    <property type="entry name" value="RNaseH_sf"/>
</dbReference>
<keyword evidence="5" id="KW-1185">Reference proteome</keyword>
<dbReference type="InterPro" id="IPR014811">
    <property type="entry name" value="ArgoL1"/>
</dbReference>
<dbReference type="SUPFAM" id="SSF101690">
    <property type="entry name" value="PAZ domain"/>
    <property type="match status" value="1"/>
</dbReference>
<dbReference type="Gene3D" id="3.30.420.10">
    <property type="entry name" value="Ribonuclease H-like superfamily/Ribonuclease H"/>
    <property type="match status" value="1"/>
</dbReference>
<dbReference type="InterPro" id="IPR003100">
    <property type="entry name" value="PAZ_dom"/>
</dbReference>
<feature type="region of interest" description="Disordered" evidence="1">
    <location>
        <begin position="1"/>
        <end position="40"/>
    </location>
</feature>
<comment type="caution">
    <text evidence="4">The sequence shown here is derived from an EMBL/GenBank/DDBJ whole genome shotgun (WGS) entry which is preliminary data.</text>
</comment>
<feature type="compositionally biased region" description="Gly residues" evidence="1">
    <location>
        <begin position="13"/>
        <end position="29"/>
    </location>
</feature>
<dbReference type="Pfam" id="PF02171">
    <property type="entry name" value="Piwi"/>
    <property type="match status" value="1"/>
</dbReference>
<evidence type="ECO:0000259" key="3">
    <source>
        <dbReference type="PROSITE" id="PS50822"/>
    </source>
</evidence>
<dbReference type="InterPro" id="IPR032473">
    <property type="entry name" value="Argonaute_Mid_dom"/>
</dbReference>
<dbReference type="PROSITE" id="PS50821">
    <property type="entry name" value="PAZ"/>
    <property type="match status" value="1"/>
</dbReference>
<proteinExistence type="predicted"/>
<feature type="domain" description="Piwi" evidence="3">
    <location>
        <begin position="553"/>
        <end position="852"/>
    </location>
</feature>
<dbReference type="Pfam" id="PF02170">
    <property type="entry name" value="PAZ"/>
    <property type="match status" value="1"/>
</dbReference>
<dbReference type="Pfam" id="PF16487">
    <property type="entry name" value="ArgoMid"/>
    <property type="match status" value="1"/>
</dbReference>
<feature type="compositionally biased region" description="Low complexity" evidence="1">
    <location>
        <begin position="1"/>
        <end position="12"/>
    </location>
</feature>
<dbReference type="Gene3D" id="3.40.50.2300">
    <property type="match status" value="1"/>
</dbReference>
<reference evidence="4 5" key="1">
    <citation type="journal article" date="2024" name="J Genomics">
        <title>Draft genome sequencing and assembly of Favolaschia claudopus CIRM-BRFM 2984 isolated from oak limbs.</title>
        <authorList>
            <person name="Navarro D."/>
            <person name="Drula E."/>
            <person name="Chaduli D."/>
            <person name="Cazenave R."/>
            <person name="Ahrendt S."/>
            <person name="Wang J."/>
            <person name="Lipzen A."/>
            <person name="Daum C."/>
            <person name="Barry K."/>
            <person name="Grigoriev I.V."/>
            <person name="Favel A."/>
            <person name="Rosso M.N."/>
            <person name="Martin F."/>
        </authorList>
    </citation>
    <scope>NUCLEOTIDE SEQUENCE [LARGE SCALE GENOMIC DNA]</scope>
    <source>
        <strain evidence="4 5">CIRM-BRFM 2984</strain>
    </source>
</reference>
<evidence type="ECO:0000313" key="5">
    <source>
        <dbReference type="Proteomes" id="UP001362999"/>
    </source>
</evidence>
<dbReference type="PROSITE" id="PS50822">
    <property type="entry name" value="PIWI"/>
    <property type="match status" value="1"/>
</dbReference>
<evidence type="ECO:0000259" key="2">
    <source>
        <dbReference type="PROSITE" id="PS50821"/>
    </source>
</evidence>
<dbReference type="InterPro" id="IPR032472">
    <property type="entry name" value="ArgoL2"/>
</dbReference>
<dbReference type="InterPro" id="IPR012337">
    <property type="entry name" value="RNaseH-like_sf"/>
</dbReference>
<dbReference type="SUPFAM" id="SSF53098">
    <property type="entry name" value="Ribonuclease H-like"/>
    <property type="match status" value="1"/>
</dbReference>
<dbReference type="Pfam" id="PF16486">
    <property type="entry name" value="ArgoN"/>
    <property type="match status" value="1"/>
</dbReference>
<gene>
    <name evidence="4" type="ORF">R3P38DRAFT_2518151</name>
</gene>
<evidence type="ECO:0000313" key="4">
    <source>
        <dbReference type="EMBL" id="KAK7036065.1"/>
    </source>
</evidence>
<feature type="domain" description="PAZ" evidence="2">
    <location>
        <begin position="260"/>
        <end position="373"/>
    </location>
</feature>
<accession>A0AAW0CBR7</accession>
<protein>
    <submittedName>
        <fullName evidence="4">Protein argonaute-2</fullName>
    </submittedName>
</protein>
<dbReference type="GO" id="GO:0003723">
    <property type="term" value="F:RNA binding"/>
    <property type="evidence" value="ECO:0007669"/>
    <property type="project" value="InterPro"/>
</dbReference>
<dbReference type="Pfam" id="PF16488">
    <property type="entry name" value="ArgoL2"/>
    <property type="match status" value="1"/>
</dbReference>
<sequence>MPPRSGNRNSARGGRGGRGGAGSGVGRGAGPLVPVPPQPQYVPPPSHVETVGVVRPGFGIAGRPFRVQVNCFKANIDEGSMFHYDVVAGKTLPPAKNMELIKALQKSIAPTIFEGNRLASYDSKKSLFTAVELDIGGDSAEFDVALPQSPSSNGPPRIYKIRLKLVNKISREVLRRFTEGKQSHDEAVSTALMALNVVVRMDPAERFPVYGRSFYTPSETRDVGFGIELWRGYFQSVRPSLSGNIINLDISTGPMYKPGPLIDLCLSFLQKNNPHCLNETIPDDKRRDLNIFISGVHVQARTARGTACKCTVAKLSDRSAANSMFTNQSTGQPLSVADYFLQTGGHPLRFPNLLCVRVSERHLIPLERCIVLPGQLLKKQLPDDDKFKRAFLEFSTMKPKERMQSIQKGFQVLNYVQSDYVQAFGIQVDSNPLTTVARQLEHPTLKYGLKPGKPSNTSIVKPTNGSWNMADKLFFKPCQVQAWVMIIFETRGRFNDDLVNNVAKGFVSGLRDTGITFVHPDPHAQRLNGQGNIYADLERAGYTCKQQKAPPTLFVFILPDSPGRNDLWTKIKYWGDVKRGVVTQCLISSKCTSAKKQYWANVSLKVNGKLNGINAVVALIGSASAQTIYMGADVSHPPAGTTDLPSYAAVVSSLDKNAAKYVDTSRVQMSRQELIPDLQEMVKEVLSLYLSYQAEQEKNRSKPERLFFYRDGVSEGQFQQVLDNELPLIKAACRELNINPRLTLVIVGKRHHIRMRPENDSDARDVGNCPAGTVVDRDITHPTLFDFYLLSHGGILGTSRSAHYCVSGISFVFEKLTFALCHAYAPSTRSVSIPAPVYYADTVCGRAKTRFDPFSHGSQTESTDASEILAAFKRDYQPLHAKRKRRMPI</sequence>
<evidence type="ECO:0000256" key="1">
    <source>
        <dbReference type="SAM" id="MobiDB-lite"/>
    </source>
</evidence>
<dbReference type="InterPro" id="IPR003165">
    <property type="entry name" value="Piwi"/>
</dbReference>
<dbReference type="Proteomes" id="UP001362999">
    <property type="component" value="Unassembled WGS sequence"/>
</dbReference>